<sequence>MPSRPDHLGPRPARPADAPPPGPGRRRAPASGFRRPTRSEVLLVWAPSALGVAVALVIVTAVTVTRGSGAAGPAPRASIDYAWTPPVADYTPAVAISTRAPSPTLPPPNTLPPLSPSSKPTTAKPRTTPPPPPPPVTGRYSVVDGYRGGFIGEVLVTNPTANPRDWTVRLEFPRDVGRLYTFWVEGAPPPELDRPGDAYVFTSRAPVAARGKVALRFQFERWGRDIDPTTCSVNNTPCVNS</sequence>
<dbReference type="RefSeq" id="WP_173037037.1">
    <property type="nucleotide sequence ID" value="NZ_AP022870.1"/>
</dbReference>
<evidence type="ECO:0008006" key="5">
    <source>
        <dbReference type="Google" id="ProtNLM"/>
    </source>
</evidence>
<evidence type="ECO:0000256" key="2">
    <source>
        <dbReference type="SAM" id="Phobius"/>
    </source>
</evidence>
<dbReference type="AlphaFoldDB" id="A0A6F8XTM3"/>
<reference evidence="3 4" key="2">
    <citation type="submission" date="2020-03" db="EMBL/GenBank/DDBJ databases">
        <authorList>
            <person name="Ichikawa N."/>
            <person name="Kimura A."/>
            <person name="Kitahashi Y."/>
            <person name="Uohara A."/>
        </authorList>
    </citation>
    <scope>NUCLEOTIDE SEQUENCE [LARGE SCALE GENOMIC DNA]</scope>
    <source>
        <strain evidence="3 4">NBRC 107702</strain>
    </source>
</reference>
<dbReference type="GO" id="GO:0030247">
    <property type="term" value="F:polysaccharide binding"/>
    <property type="evidence" value="ECO:0007669"/>
    <property type="project" value="InterPro"/>
</dbReference>
<feature type="transmembrane region" description="Helical" evidence="2">
    <location>
        <begin position="41"/>
        <end position="64"/>
    </location>
</feature>
<keyword evidence="2" id="KW-1133">Transmembrane helix</keyword>
<keyword evidence="2" id="KW-0472">Membrane</keyword>
<feature type="compositionally biased region" description="Pro residues" evidence="1">
    <location>
        <begin position="127"/>
        <end position="136"/>
    </location>
</feature>
<feature type="compositionally biased region" description="Pro residues" evidence="1">
    <location>
        <begin position="103"/>
        <end position="115"/>
    </location>
</feature>
<dbReference type="InterPro" id="IPR008965">
    <property type="entry name" value="CBM2/CBM3_carb-bd_dom_sf"/>
</dbReference>
<feature type="region of interest" description="Disordered" evidence="1">
    <location>
        <begin position="98"/>
        <end position="138"/>
    </location>
</feature>
<name>A0A6F8XTM3_9ACTN</name>
<dbReference type="GO" id="GO:0004553">
    <property type="term" value="F:hydrolase activity, hydrolyzing O-glycosyl compounds"/>
    <property type="evidence" value="ECO:0007669"/>
    <property type="project" value="InterPro"/>
</dbReference>
<dbReference type="EMBL" id="AP022870">
    <property type="protein sequence ID" value="BCB77170.1"/>
    <property type="molecule type" value="Genomic_DNA"/>
</dbReference>
<evidence type="ECO:0000313" key="3">
    <source>
        <dbReference type="EMBL" id="BCB77170.1"/>
    </source>
</evidence>
<organism evidence="3 4">
    <name type="scientific">Phytohabitans flavus</name>
    <dbReference type="NCBI Taxonomy" id="1076124"/>
    <lineage>
        <taxon>Bacteria</taxon>
        <taxon>Bacillati</taxon>
        <taxon>Actinomycetota</taxon>
        <taxon>Actinomycetes</taxon>
        <taxon>Micromonosporales</taxon>
        <taxon>Micromonosporaceae</taxon>
    </lineage>
</organism>
<proteinExistence type="predicted"/>
<reference evidence="3 4" key="1">
    <citation type="submission" date="2020-03" db="EMBL/GenBank/DDBJ databases">
        <title>Whole genome shotgun sequence of Phytohabitans flavus NBRC 107702.</title>
        <authorList>
            <person name="Komaki H."/>
            <person name="Tamura T."/>
        </authorList>
    </citation>
    <scope>NUCLEOTIDE SEQUENCE [LARGE SCALE GENOMIC DNA]</scope>
    <source>
        <strain evidence="3 4">NBRC 107702</strain>
    </source>
</reference>
<feature type="compositionally biased region" description="Low complexity" evidence="1">
    <location>
        <begin position="116"/>
        <end position="126"/>
    </location>
</feature>
<keyword evidence="4" id="KW-1185">Reference proteome</keyword>
<accession>A0A6F8XTM3</accession>
<evidence type="ECO:0000256" key="1">
    <source>
        <dbReference type="SAM" id="MobiDB-lite"/>
    </source>
</evidence>
<dbReference type="SUPFAM" id="SSF49384">
    <property type="entry name" value="Carbohydrate-binding domain"/>
    <property type="match status" value="1"/>
</dbReference>
<keyword evidence="2" id="KW-0812">Transmembrane</keyword>
<gene>
    <name evidence="3" type="ORF">Pflav_035800</name>
</gene>
<dbReference type="InterPro" id="IPR012291">
    <property type="entry name" value="CBM2_carb-bd_dom_sf"/>
</dbReference>
<feature type="region of interest" description="Disordered" evidence="1">
    <location>
        <begin position="1"/>
        <end position="34"/>
    </location>
</feature>
<protein>
    <recommendedName>
        <fullName evidence="5">CBM2 domain-containing protein</fullName>
    </recommendedName>
</protein>
<dbReference type="Proteomes" id="UP000502508">
    <property type="component" value="Chromosome"/>
</dbReference>
<dbReference type="Gene3D" id="2.60.40.290">
    <property type="match status" value="1"/>
</dbReference>
<dbReference type="KEGG" id="pfla:Pflav_035800"/>
<evidence type="ECO:0000313" key="4">
    <source>
        <dbReference type="Proteomes" id="UP000502508"/>
    </source>
</evidence>